<dbReference type="AlphaFoldDB" id="A0A370XC78"/>
<dbReference type="Proteomes" id="UP000255334">
    <property type="component" value="Unassembled WGS sequence"/>
</dbReference>
<accession>A0A370XC78</accession>
<dbReference type="RefSeq" id="WP_115476138.1">
    <property type="nucleotide sequence ID" value="NZ_QRBF01000001.1"/>
</dbReference>
<reference evidence="1 2" key="1">
    <citation type="submission" date="2018-07" db="EMBL/GenBank/DDBJ databases">
        <title>Dyella monticola sp. nov. and Dyella psychrodurans sp. nov. isolated from monsoon evergreen broad-leaved forest soil of Dinghu Mountain, China.</title>
        <authorList>
            <person name="Gao Z."/>
            <person name="Qiu L."/>
        </authorList>
    </citation>
    <scope>NUCLEOTIDE SEQUENCE [LARGE SCALE GENOMIC DNA]</scope>
    <source>
        <strain evidence="1 2">4MSK11</strain>
    </source>
</reference>
<dbReference type="EMBL" id="QRBF01000001">
    <property type="protein sequence ID" value="RDS85887.1"/>
    <property type="molecule type" value="Genomic_DNA"/>
</dbReference>
<organism evidence="1 2">
    <name type="scientific">Dyella psychrodurans</name>
    <dbReference type="NCBI Taxonomy" id="1927960"/>
    <lineage>
        <taxon>Bacteria</taxon>
        <taxon>Pseudomonadati</taxon>
        <taxon>Pseudomonadota</taxon>
        <taxon>Gammaproteobacteria</taxon>
        <taxon>Lysobacterales</taxon>
        <taxon>Rhodanobacteraceae</taxon>
        <taxon>Dyella</taxon>
    </lineage>
</organism>
<evidence type="ECO:0000313" key="1">
    <source>
        <dbReference type="EMBL" id="RDS85887.1"/>
    </source>
</evidence>
<sequence length="212" mass="23724">MPTYGSKQEYEDAAKRMAVDLLKSLKPRAAADRAMDADALRQRIDALDPATPLKATLADWWLGISQTEGRQRRKIQPPPNPFTATQGSTLTATKGAIADWEAGWRAKESASLVGQRHVRSRLPAVHRQGQILQAGMLVLIEGNAVVGVVGDLPERLVTTTAFAECSVRSMSLEAALLEPWRDPTERRLWTERYRARNRLMEEEIERESRPPD</sequence>
<name>A0A370XC78_9GAMM</name>
<dbReference type="OrthoDB" id="9922179at2"/>
<gene>
    <name evidence="1" type="ORF">DWU99_01015</name>
</gene>
<evidence type="ECO:0000313" key="2">
    <source>
        <dbReference type="Proteomes" id="UP000255334"/>
    </source>
</evidence>
<comment type="caution">
    <text evidence="1">The sequence shown here is derived from an EMBL/GenBank/DDBJ whole genome shotgun (WGS) entry which is preliminary data.</text>
</comment>
<protein>
    <submittedName>
        <fullName evidence="1">Uncharacterized protein</fullName>
    </submittedName>
</protein>
<proteinExistence type="predicted"/>
<keyword evidence="2" id="KW-1185">Reference proteome</keyword>